<dbReference type="Pfam" id="PF01077">
    <property type="entry name" value="NIR_SIR"/>
    <property type="match status" value="1"/>
</dbReference>
<keyword evidence="1" id="KW-0004">4Fe-4S</keyword>
<evidence type="ECO:0000259" key="5">
    <source>
        <dbReference type="PROSITE" id="PS51379"/>
    </source>
</evidence>
<sequence>MKWAWDAEKEVSKSPFFVRKKVRKRIEKEAAERGHSMVSLDDVHATRKRFLSNMESEIKGYQIEACFGQEGCPNSCVEKDTLTARLEALLLSEDLLGFLQESVPGKLRFHHEFRISVSHCPNACSQPQIKDIGIIAAIYPRAKETLCNGCMSCVNVCKENAVALSNTPFPLIDTQACLGCGACIHACPTGCILSEKKGYRVLLGGRLGRHPRLARELPHLFTEAQVLEVVKACLTYYKKNSRAGQKFSALLGDSEIPRDILQVI</sequence>
<dbReference type="InterPro" id="IPR017900">
    <property type="entry name" value="4Fe4S_Fe_S_CS"/>
</dbReference>
<feature type="domain" description="4Fe-4S ferredoxin-type" evidence="5">
    <location>
        <begin position="138"/>
        <end position="167"/>
    </location>
</feature>
<evidence type="ECO:0000313" key="6">
    <source>
        <dbReference type="EMBL" id="QBH12010.1"/>
    </source>
</evidence>
<organism evidence="7 8">
    <name type="scientific">Desulfobacter hydrogenophilus</name>
    <dbReference type="NCBI Taxonomy" id="2291"/>
    <lineage>
        <taxon>Bacteria</taxon>
        <taxon>Pseudomonadati</taxon>
        <taxon>Thermodesulfobacteriota</taxon>
        <taxon>Desulfobacteria</taxon>
        <taxon>Desulfobacterales</taxon>
        <taxon>Desulfobacteraceae</taxon>
        <taxon>Desulfobacter</taxon>
    </lineage>
</organism>
<dbReference type="EMBL" id="CP036313">
    <property type="protein sequence ID" value="QBH12010.1"/>
    <property type="molecule type" value="Genomic_DNA"/>
</dbReference>
<dbReference type="Pfam" id="PF00037">
    <property type="entry name" value="Fer4"/>
    <property type="match status" value="1"/>
</dbReference>
<evidence type="ECO:0000256" key="1">
    <source>
        <dbReference type="ARBA" id="ARBA00022485"/>
    </source>
</evidence>
<dbReference type="SUPFAM" id="SSF56014">
    <property type="entry name" value="Nitrite and sulphite reductase 4Fe-4S domain-like"/>
    <property type="match status" value="1"/>
</dbReference>
<dbReference type="Gene3D" id="3.30.70.20">
    <property type="match status" value="1"/>
</dbReference>
<dbReference type="GO" id="GO:0015995">
    <property type="term" value="P:chlorophyll biosynthetic process"/>
    <property type="evidence" value="ECO:0007669"/>
    <property type="project" value="InterPro"/>
</dbReference>
<dbReference type="EMBL" id="QLNI01000012">
    <property type="protein sequence ID" value="RAM02632.1"/>
    <property type="molecule type" value="Genomic_DNA"/>
</dbReference>
<dbReference type="GO" id="GO:0046872">
    <property type="term" value="F:metal ion binding"/>
    <property type="evidence" value="ECO:0007669"/>
    <property type="project" value="UniProtKB-KW"/>
</dbReference>
<reference evidence="7 8" key="1">
    <citation type="submission" date="2018-06" db="EMBL/GenBank/DDBJ databases">
        <title>Complete Genome Sequence of Desulfobacter hydrogenophilus (DSM3380).</title>
        <authorList>
            <person name="Marietou A."/>
            <person name="Schreiber L."/>
            <person name="Marshall I."/>
            <person name="Jorgensen B."/>
        </authorList>
    </citation>
    <scope>NUCLEOTIDE SEQUENCE [LARGE SCALE GENOMIC DNA]</scope>
    <source>
        <strain evidence="7 8">DSM 3380</strain>
    </source>
</reference>
<dbReference type="PANTHER" id="PTHR24960">
    <property type="entry name" value="PHOTOSYSTEM I IRON-SULFUR CENTER-RELATED"/>
    <property type="match status" value="1"/>
</dbReference>
<dbReference type="InterPro" id="IPR042298">
    <property type="entry name" value="P-CP_red_C"/>
</dbReference>
<dbReference type="AlphaFoldDB" id="A0A328FGM9"/>
<keyword evidence="2" id="KW-0479">Metal-binding</keyword>
<dbReference type="Gene3D" id="1.10.8.550">
    <property type="entry name" value="Proto-chlorophyllide reductase 57 kD subunit B"/>
    <property type="match status" value="1"/>
</dbReference>
<dbReference type="GO" id="GO:0020037">
    <property type="term" value="F:heme binding"/>
    <property type="evidence" value="ECO:0007669"/>
    <property type="project" value="InterPro"/>
</dbReference>
<evidence type="ECO:0000256" key="2">
    <source>
        <dbReference type="ARBA" id="ARBA00022723"/>
    </source>
</evidence>
<dbReference type="InterPro" id="IPR045854">
    <property type="entry name" value="NO2/SO3_Rdtase_4Fe4S_sf"/>
</dbReference>
<dbReference type="GO" id="GO:0051539">
    <property type="term" value="F:4 iron, 4 sulfur cluster binding"/>
    <property type="evidence" value="ECO:0007669"/>
    <property type="project" value="UniProtKB-KW"/>
</dbReference>
<name>A0A328FGM9_9BACT</name>
<dbReference type="Proteomes" id="UP000293902">
    <property type="component" value="Chromosome"/>
</dbReference>
<keyword evidence="4" id="KW-0411">Iron-sulfur</keyword>
<dbReference type="PROSITE" id="PS51379">
    <property type="entry name" value="4FE4S_FER_2"/>
    <property type="match status" value="2"/>
</dbReference>
<dbReference type="InterPro" id="IPR050157">
    <property type="entry name" value="PSI_iron-sulfur_center"/>
</dbReference>
<dbReference type="InterPro" id="IPR006067">
    <property type="entry name" value="NO2/SO3_Rdtase_4Fe4S_dom"/>
</dbReference>
<dbReference type="GO" id="GO:0016491">
    <property type="term" value="F:oxidoreductase activity"/>
    <property type="evidence" value="ECO:0007669"/>
    <property type="project" value="InterPro"/>
</dbReference>
<feature type="domain" description="4Fe-4S ferredoxin-type" evidence="5">
    <location>
        <begin position="168"/>
        <end position="197"/>
    </location>
</feature>
<evidence type="ECO:0000256" key="3">
    <source>
        <dbReference type="ARBA" id="ARBA00023004"/>
    </source>
</evidence>
<gene>
    <name evidence="7" type="ORF">DO021_07265</name>
    <name evidence="6" type="ORF">EYB58_03165</name>
</gene>
<dbReference type="RefSeq" id="WP_111955198.1">
    <property type="nucleotide sequence ID" value="NZ_CP036313.1"/>
</dbReference>
<dbReference type="Pfam" id="PF08369">
    <property type="entry name" value="PCP_red"/>
    <property type="match status" value="1"/>
</dbReference>
<evidence type="ECO:0000256" key="4">
    <source>
        <dbReference type="ARBA" id="ARBA00023014"/>
    </source>
</evidence>
<protein>
    <submittedName>
        <fullName evidence="6">4Fe-4S dicluster domain-containing protein</fullName>
    </submittedName>
    <submittedName>
        <fullName evidence="7">Sulfite reductase</fullName>
    </submittedName>
</protein>
<dbReference type="OrthoDB" id="9800558at2"/>
<accession>A0A328FGM9</accession>
<keyword evidence="3" id="KW-0408">Iron</keyword>
<dbReference type="SUPFAM" id="SSF54862">
    <property type="entry name" value="4Fe-4S ferredoxins"/>
    <property type="match status" value="1"/>
</dbReference>
<evidence type="ECO:0000313" key="7">
    <source>
        <dbReference type="EMBL" id="RAM02632.1"/>
    </source>
</evidence>
<evidence type="ECO:0000313" key="8">
    <source>
        <dbReference type="Proteomes" id="UP000248798"/>
    </source>
</evidence>
<dbReference type="InterPro" id="IPR013580">
    <property type="entry name" value="LI-POR_suB-like_C"/>
</dbReference>
<evidence type="ECO:0000313" key="9">
    <source>
        <dbReference type="Proteomes" id="UP000293902"/>
    </source>
</evidence>
<reference evidence="6 9" key="2">
    <citation type="submission" date="2019-02" db="EMBL/GenBank/DDBJ databases">
        <title>Complete genome sequence of Desulfobacter hydrogenophilus AcRS1.</title>
        <authorList>
            <person name="Marietou A."/>
            <person name="Lund M.B."/>
            <person name="Marshall I.P.G."/>
            <person name="Schreiber L."/>
            <person name="Jorgensen B."/>
        </authorList>
    </citation>
    <scope>NUCLEOTIDE SEQUENCE [LARGE SCALE GENOMIC DNA]</scope>
    <source>
        <strain evidence="6 9">AcRS1</strain>
    </source>
</reference>
<dbReference type="PANTHER" id="PTHR24960:SF79">
    <property type="entry name" value="PHOTOSYSTEM I IRON-SULFUR CENTER"/>
    <property type="match status" value="1"/>
</dbReference>
<keyword evidence="9" id="KW-1185">Reference proteome</keyword>
<proteinExistence type="predicted"/>
<dbReference type="GO" id="GO:0015979">
    <property type="term" value="P:photosynthesis"/>
    <property type="evidence" value="ECO:0007669"/>
    <property type="project" value="InterPro"/>
</dbReference>
<dbReference type="Gene3D" id="3.30.413.10">
    <property type="entry name" value="Sulfite Reductase Hemoprotein, domain 1"/>
    <property type="match status" value="1"/>
</dbReference>
<dbReference type="PROSITE" id="PS00198">
    <property type="entry name" value="4FE4S_FER_1"/>
    <property type="match status" value="1"/>
</dbReference>
<dbReference type="InterPro" id="IPR017896">
    <property type="entry name" value="4Fe4S_Fe-S-bd"/>
</dbReference>
<dbReference type="Proteomes" id="UP000248798">
    <property type="component" value="Unassembled WGS sequence"/>
</dbReference>